<accession>A0A5B0SMW3</accession>
<sequence length="99" mass="11240">MPTVEHIKQRTLQQTSIHHRPGVKFSVSVLVESTRTEILNFTHCPAVNPASRHTKYLSRVRRLRATDMFRLAQGKPSDPLTFGAQCMASWRGSRSSPRP</sequence>
<reference evidence="1 2" key="1">
    <citation type="submission" date="2019-05" db="EMBL/GenBank/DDBJ databases">
        <title>Emergence of the Ug99 lineage of the wheat stem rust pathogen through somatic hybridization.</title>
        <authorList>
            <person name="Li F."/>
            <person name="Upadhyaya N.M."/>
            <person name="Sperschneider J."/>
            <person name="Matny O."/>
            <person name="Nguyen-Phuc H."/>
            <person name="Mago R."/>
            <person name="Raley C."/>
            <person name="Miller M.E."/>
            <person name="Silverstein K.A.T."/>
            <person name="Henningsen E."/>
            <person name="Hirsch C.D."/>
            <person name="Visser B."/>
            <person name="Pretorius Z.A."/>
            <person name="Steffenson B.J."/>
            <person name="Schwessinger B."/>
            <person name="Dodds P.N."/>
            <person name="Figueroa M."/>
        </authorList>
    </citation>
    <scope>NUCLEOTIDE SEQUENCE [LARGE SCALE GENOMIC DNA]</scope>
    <source>
        <strain evidence="1 2">Ug99</strain>
    </source>
</reference>
<name>A0A5B0SMW3_PUCGR</name>
<evidence type="ECO:0000313" key="1">
    <source>
        <dbReference type="EMBL" id="KAA1139268.1"/>
    </source>
</evidence>
<dbReference type="Proteomes" id="UP000325313">
    <property type="component" value="Unassembled WGS sequence"/>
</dbReference>
<proteinExistence type="predicted"/>
<protein>
    <submittedName>
        <fullName evidence="1">Uncharacterized protein</fullName>
    </submittedName>
</protein>
<dbReference type="EMBL" id="VDEP01000001">
    <property type="protein sequence ID" value="KAA1139268.1"/>
    <property type="molecule type" value="Genomic_DNA"/>
</dbReference>
<evidence type="ECO:0000313" key="2">
    <source>
        <dbReference type="Proteomes" id="UP000325313"/>
    </source>
</evidence>
<organism evidence="1 2">
    <name type="scientific">Puccinia graminis f. sp. tritici</name>
    <dbReference type="NCBI Taxonomy" id="56615"/>
    <lineage>
        <taxon>Eukaryota</taxon>
        <taxon>Fungi</taxon>
        <taxon>Dikarya</taxon>
        <taxon>Basidiomycota</taxon>
        <taxon>Pucciniomycotina</taxon>
        <taxon>Pucciniomycetes</taxon>
        <taxon>Pucciniales</taxon>
        <taxon>Pucciniaceae</taxon>
        <taxon>Puccinia</taxon>
    </lineage>
</organism>
<gene>
    <name evidence="1" type="ORF">PGTUg99_037614</name>
</gene>
<dbReference type="AlphaFoldDB" id="A0A5B0SMW3"/>
<comment type="caution">
    <text evidence="1">The sequence shown here is derived from an EMBL/GenBank/DDBJ whole genome shotgun (WGS) entry which is preliminary data.</text>
</comment>